<evidence type="ECO:0000256" key="1">
    <source>
        <dbReference type="ARBA" id="ARBA00006817"/>
    </source>
</evidence>
<sequence>MNFDAELNPAEVQIGYYLAQPPDAVWRALTEPDLLAEWLMRPIGFATLVGTHFIFEVPTDPPGEVASEVLLARPGEQLTLTWVDLRSERPARWVLDWSLVPHGRGTRLLLTHGGFDIEHPRQKMARNAMERGWRSALGKLRTVLDRTQN</sequence>
<comment type="similarity">
    <text evidence="1">Belongs to the AHA1 family.</text>
</comment>
<dbReference type="SUPFAM" id="SSF55961">
    <property type="entry name" value="Bet v1-like"/>
    <property type="match status" value="1"/>
</dbReference>
<evidence type="ECO:0000259" key="2">
    <source>
        <dbReference type="Pfam" id="PF08327"/>
    </source>
</evidence>
<dbReference type="CDD" id="cd07814">
    <property type="entry name" value="SRPBCC_CalC_Aha1-like"/>
    <property type="match status" value="1"/>
</dbReference>
<reference evidence="3 4" key="1">
    <citation type="submission" date="2020-10" db="EMBL/GenBank/DDBJ databases">
        <title>Identification of Nocardia species via Next-generation sequencing and recognition of intraspecies genetic diversity.</title>
        <authorList>
            <person name="Li P."/>
            <person name="Li P."/>
            <person name="Lu B."/>
        </authorList>
    </citation>
    <scope>NUCLEOTIDE SEQUENCE [LARGE SCALE GENOMIC DNA]</scope>
    <source>
        <strain evidence="3 4">BJ06-0143</strain>
    </source>
</reference>
<dbReference type="InterPro" id="IPR013538">
    <property type="entry name" value="ASHA1/2-like_C"/>
</dbReference>
<dbReference type="Proteomes" id="UP000707731">
    <property type="component" value="Unassembled WGS sequence"/>
</dbReference>
<dbReference type="EMBL" id="JADLQN010000001">
    <property type="protein sequence ID" value="MBF6355445.1"/>
    <property type="molecule type" value="Genomic_DNA"/>
</dbReference>
<organism evidence="3 4">
    <name type="scientific">Nocardia higoensis</name>
    <dbReference type="NCBI Taxonomy" id="228599"/>
    <lineage>
        <taxon>Bacteria</taxon>
        <taxon>Bacillati</taxon>
        <taxon>Actinomycetota</taxon>
        <taxon>Actinomycetes</taxon>
        <taxon>Mycobacteriales</taxon>
        <taxon>Nocardiaceae</taxon>
        <taxon>Nocardia</taxon>
    </lineage>
</organism>
<dbReference type="Pfam" id="PF08327">
    <property type="entry name" value="AHSA1"/>
    <property type="match status" value="1"/>
</dbReference>
<gene>
    <name evidence="3" type="ORF">IU449_12980</name>
</gene>
<protein>
    <submittedName>
        <fullName evidence="3">SRPBCC domain-containing protein</fullName>
    </submittedName>
</protein>
<feature type="domain" description="Activator of Hsp90 ATPase homologue 1/2-like C-terminal" evidence="2">
    <location>
        <begin position="21"/>
        <end position="144"/>
    </location>
</feature>
<dbReference type="RefSeq" id="WP_195002033.1">
    <property type="nucleotide sequence ID" value="NZ_JADLQN010000001.1"/>
</dbReference>
<dbReference type="InterPro" id="IPR023393">
    <property type="entry name" value="START-like_dom_sf"/>
</dbReference>
<evidence type="ECO:0000313" key="4">
    <source>
        <dbReference type="Proteomes" id="UP000707731"/>
    </source>
</evidence>
<accession>A0ABS0DBD0</accession>
<keyword evidence="4" id="KW-1185">Reference proteome</keyword>
<proteinExistence type="inferred from homology"/>
<comment type="caution">
    <text evidence="3">The sequence shown here is derived from an EMBL/GenBank/DDBJ whole genome shotgun (WGS) entry which is preliminary data.</text>
</comment>
<evidence type="ECO:0000313" key="3">
    <source>
        <dbReference type="EMBL" id="MBF6355445.1"/>
    </source>
</evidence>
<name>A0ABS0DBD0_9NOCA</name>
<dbReference type="Gene3D" id="3.30.530.20">
    <property type="match status" value="1"/>
</dbReference>